<accession>A0ACB5SWZ4</accession>
<keyword evidence="2" id="KW-1185">Reference proteome</keyword>
<name>A0ACB5SWZ4_AMBMO</name>
<evidence type="ECO:0000313" key="2">
    <source>
        <dbReference type="Proteomes" id="UP001165064"/>
    </source>
</evidence>
<sequence length="478" mass="54236">MSLQENNAKIVEVPPLQPNQSPIQNQALEQQQKQDNELTTSTPSTNSTTTIPPNITLGRQLYTSLSSPKKILAPMVDASELAWRIISRKYGAELAYTPMIHSRLFTSDQKYRDQHFGPQDGQPGLDRPLIVQFCANDPEVLVKAARYVAGRCDAVDINLGCPQGIARKGHYGAFLMDEWELVGKLIRAVRDHVPEVPITAKIRVFDDWEKSLKYARMCLDSGAQFLCVHGRTREMKGQKTGFANWKLVRYLRENLPEGTVFISNGNILYPDDVQRCLTEVGCDAVMSAEGNLCNPGVFWDKTDDVEKQFPRVDVFTREYFEIAKVCEGGESKRCFKGHLFKALKTFFEQFGDIRKNLGKINRNATWGEIEKIVIRIEEAVKELYQKDDIKQLDVVKVGELEEWGGRYREVPFWRLQPFFRKVDGVDGKDVIKAAMKDVKEKNLAQEQEKEGRNEEEIAGGKRKADDDVEEGAAKKVAV</sequence>
<protein>
    <submittedName>
        <fullName evidence="1">Unnamed protein product</fullName>
    </submittedName>
</protein>
<organism evidence="1 2">
    <name type="scientific">Ambrosiozyma monospora</name>
    <name type="common">Yeast</name>
    <name type="synonym">Endomycopsis monosporus</name>
    <dbReference type="NCBI Taxonomy" id="43982"/>
    <lineage>
        <taxon>Eukaryota</taxon>
        <taxon>Fungi</taxon>
        <taxon>Dikarya</taxon>
        <taxon>Ascomycota</taxon>
        <taxon>Saccharomycotina</taxon>
        <taxon>Pichiomycetes</taxon>
        <taxon>Pichiales</taxon>
        <taxon>Pichiaceae</taxon>
        <taxon>Ambrosiozyma</taxon>
    </lineage>
</organism>
<proteinExistence type="predicted"/>
<dbReference type="EMBL" id="BSXS01001267">
    <property type="protein sequence ID" value="GME75645.1"/>
    <property type="molecule type" value="Genomic_DNA"/>
</dbReference>
<gene>
    <name evidence="1" type="ORF">Amon02_000225300</name>
</gene>
<comment type="caution">
    <text evidence="1">The sequence shown here is derived from an EMBL/GenBank/DDBJ whole genome shotgun (WGS) entry which is preliminary data.</text>
</comment>
<evidence type="ECO:0000313" key="1">
    <source>
        <dbReference type="EMBL" id="GME75645.1"/>
    </source>
</evidence>
<dbReference type="Proteomes" id="UP001165064">
    <property type="component" value="Unassembled WGS sequence"/>
</dbReference>
<reference evidence="1" key="1">
    <citation type="submission" date="2023-04" db="EMBL/GenBank/DDBJ databases">
        <title>Ambrosiozyma monospora NBRC 10751.</title>
        <authorList>
            <person name="Ichikawa N."/>
            <person name="Sato H."/>
            <person name="Tonouchi N."/>
        </authorList>
    </citation>
    <scope>NUCLEOTIDE SEQUENCE</scope>
    <source>
        <strain evidence="1">NBRC 10751</strain>
    </source>
</reference>